<dbReference type="Pfam" id="PF26639">
    <property type="entry name" value="Het-6_barrel"/>
    <property type="match status" value="1"/>
</dbReference>
<organism evidence="1 2">
    <name type="scientific">Phomopsis amygdali</name>
    <name type="common">Fusicoccum amygdali</name>
    <dbReference type="NCBI Taxonomy" id="1214568"/>
    <lineage>
        <taxon>Eukaryota</taxon>
        <taxon>Fungi</taxon>
        <taxon>Dikarya</taxon>
        <taxon>Ascomycota</taxon>
        <taxon>Pezizomycotina</taxon>
        <taxon>Sordariomycetes</taxon>
        <taxon>Sordariomycetidae</taxon>
        <taxon>Diaporthales</taxon>
        <taxon>Diaporthaceae</taxon>
        <taxon>Diaporthe</taxon>
    </lineage>
</organism>
<sequence>MEAFPLALEAEGIVVDKVEFFGGAIRAPAQNSLPTLQRWKYIAGQHWVSDSNFGAVTPPDFWTTIVAGKNYRGPLNARNNKGSASFAQEAGFLSGGKGSQGVWMADYFADAVTRAAMGRRFFITAKKRMSLGVPEIQANDKVVVLKGCSMPLIMRVVGDHMVVVGESYVSGIMNGEVIEGLAAGKYKTRMIRLQ</sequence>
<keyword evidence="2" id="KW-1185">Reference proteome</keyword>
<dbReference type="InterPro" id="IPR052895">
    <property type="entry name" value="HetReg/Transcr_Mod"/>
</dbReference>
<reference evidence="1" key="1">
    <citation type="submission" date="2023-06" db="EMBL/GenBank/DDBJ databases">
        <authorList>
            <person name="Noh H."/>
        </authorList>
    </citation>
    <scope>NUCLEOTIDE SEQUENCE</scope>
    <source>
        <strain evidence="1">DUCC20226</strain>
    </source>
</reference>
<gene>
    <name evidence="1" type="ORF">N8I77_008272</name>
</gene>
<dbReference type="AlphaFoldDB" id="A0AAD9SDY2"/>
<name>A0AAD9SDY2_PHOAM</name>
<proteinExistence type="predicted"/>
<evidence type="ECO:0000313" key="1">
    <source>
        <dbReference type="EMBL" id="KAK2605435.1"/>
    </source>
</evidence>
<dbReference type="Proteomes" id="UP001265746">
    <property type="component" value="Unassembled WGS sequence"/>
</dbReference>
<accession>A0AAD9SDY2</accession>
<comment type="caution">
    <text evidence="1">The sequence shown here is derived from an EMBL/GenBank/DDBJ whole genome shotgun (WGS) entry which is preliminary data.</text>
</comment>
<dbReference type="PANTHER" id="PTHR24148:SF64">
    <property type="entry name" value="HETEROKARYON INCOMPATIBILITY DOMAIN-CONTAINING PROTEIN"/>
    <property type="match status" value="1"/>
</dbReference>
<dbReference type="PANTHER" id="PTHR24148">
    <property type="entry name" value="ANKYRIN REPEAT DOMAIN-CONTAINING PROTEIN 39 HOMOLOG-RELATED"/>
    <property type="match status" value="1"/>
</dbReference>
<protein>
    <submittedName>
        <fullName evidence="1">Uncharacterized protein</fullName>
    </submittedName>
</protein>
<evidence type="ECO:0000313" key="2">
    <source>
        <dbReference type="Proteomes" id="UP001265746"/>
    </source>
</evidence>
<dbReference type="EMBL" id="JAUJFL010000004">
    <property type="protein sequence ID" value="KAK2605435.1"/>
    <property type="molecule type" value="Genomic_DNA"/>
</dbReference>